<dbReference type="Proteomes" id="UP000758701">
    <property type="component" value="Unassembled WGS sequence"/>
</dbReference>
<name>A0ABS7VZ81_STROV</name>
<keyword evidence="3" id="KW-1185">Reference proteome</keyword>
<proteinExistence type="predicted"/>
<dbReference type="RefSeq" id="WP_079155245.1">
    <property type="nucleotide sequence ID" value="NZ_JAHSST010000002.1"/>
</dbReference>
<sequence>MGFEGEVWRVRRAPGASGDTGTTRGGAERAGEEEPGAASGAGAEPGAGAEFGEIRIDDADFPWLSGRFEAGPAYGDVRDLFARELALAERDDAGHWEEWEAVYGEIERRVRLVSPDGPVAGFLLHIRGDRAWFRWSDEPLGGGREPGPEG</sequence>
<reference evidence="2 3" key="1">
    <citation type="submission" date="2021-06" db="EMBL/GenBank/DDBJ databases">
        <title>Ecological speciation of a Streptomyces species isolated from different habitats and geographic origins.</title>
        <authorList>
            <person name="Wang J."/>
        </authorList>
    </citation>
    <scope>NUCLEOTIDE SEQUENCE [LARGE SCALE GENOMIC DNA]</scope>
    <source>
        <strain evidence="2 3">FXJ8.012</strain>
    </source>
</reference>
<comment type="caution">
    <text evidence="2">The sequence shown here is derived from an EMBL/GenBank/DDBJ whole genome shotgun (WGS) entry which is preliminary data.</text>
</comment>
<feature type="region of interest" description="Disordered" evidence="1">
    <location>
        <begin position="1"/>
        <end position="50"/>
    </location>
</feature>
<accession>A0ABS7VZ81</accession>
<dbReference type="EMBL" id="JAHSTP010000002">
    <property type="protein sequence ID" value="MBZ6151004.1"/>
    <property type="molecule type" value="Genomic_DNA"/>
</dbReference>
<evidence type="ECO:0000256" key="1">
    <source>
        <dbReference type="SAM" id="MobiDB-lite"/>
    </source>
</evidence>
<feature type="compositionally biased region" description="Low complexity" evidence="1">
    <location>
        <begin position="36"/>
        <end position="50"/>
    </location>
</feature>
<organism evidence="2 3">
    <name type="scientific">Streptomyces olivaceus</name>
    <dbReference type="NCBI Taxonomy" id="47716"/>
    <lineage>
        <taxon>Bacteria</taxon>
        <taxon>Bacillati</taxon>
        <taxon>Actinomycetota</taxon>
        <taxon>Actinomycetes</taxon>
        <taxon>Kitasatosporales</taxon>
        <taxon>Streptomycetaceae</taxon>
        <taxon>Streptomyces</taxon>
    </lineage>
</organism>
<gene>
    <name evidence="2" type="ORF">KVH32_07440</name>
</gene>
<evidence type="ECO:0008006" key="4">
    <source>
        <dbReference type="Google" id="ProtNLM"/>
    </source>
</evidence>
<evidence type="ECO:0000313" key="3">
    <source>
        <dbReference type="Proteomes" id="UP000758701"/>
    </source>
</evidence>
<evidence type="ECO:0000313" key="2">
    <source>
        <dbReference type="EMBL" id="MBZ6151004.1"/>
    </source>
</evidence>
<protein>
    <recommendedName>
        <fullName evidence="4">GNAT family N-acetyltransferase</fullName>
    </recommendedName>
</protein>